<evidence type="ECO:0000256" key="3">
    <source>
        <dbReference type="ARBA" id="ARBA00023098"/>
    </source>
</evidence>
<evidence type="ECO:0000256" key="4">
    <source>
        <dbReference type="SAM" id="SignalP"/>
    </source>
</evidence>
<name>A0A4R2FJZ7_9GAMM</name>
<keyword evidence="1 6" id="KW-0378">Hydrolase</keyword>
<dbReference type="GO" id="GO:0016042">
    <property type="term" value="P:lipid catabolic process"/>
    <property type="evidence" value="ECO:0007669"/>
    <property type="project" value="UniProtKB-KW"/>
</dbReference>
<evidence type="ECO:0000256" key="2">
    <source>
        <dbReference type="ARBA" id="ARBA00022963"/>
    </source>
</evidence>
<evidence type="ECO:0000256" key="1">
    <source>
        <dbReference type="ARBA" id="ARBA00022801"/>
    </source>
</evidence>
<keyword evidence="3" id="KW-0443">Lipid metabolism</keyword>
<keyword evidence="7" id="KW-1185">Reference proteome</keyword>
<dbReference type="InterPro" id="IPR016986">
    <property type="entry name" value="UCP031982_abhydr"/>
</dbReference>
<gene>
    <name evidence="6" type="ORF">EDC91_11635</name>
</gene>
<dbReference type="OrthoDB" id="9814760at2"/>
<feature type="domain" description="DUF676" evidence="5">
    <location>
        <begin position="88"/>
        <end position="197"/>
    </location>
</feature>
<sequence>MKNLKVTLCLLIALFPCLTIAAVNVGIAKLDLNDGQRMAWDGKHQRPITVHVFYPTHDTPPTPIKLGQPGEELFAAGNAIWYATPAEEKKLPLILMSHGTGGSALQMLWLAEKLVKNGYLVVGINHHGNTAIEPKTYAEGFVLWWERSRDVAVVLEQISNDKKWSPYIDPTNIGMLGFSLGGYTTIAAIGGITDKARFTKFCNSDKRDFTCDSQVEFPNIEEEFNKVKDSEIVKASFKRQHDSYKIDQIKAAVVLSPAVVQSITDDSLKGITVPVSVIVGTQDTVAPAAANAKRVASLVSGAEYAEIEGAGHYTFLAECTDLGKAYVKTLCTDPPTVDRAQVHDSVSGQVLSFFNRTFSYNKELHQTGR</sequence>
<protein>
    <submittedName>
        <fullName evidence="6">Putative dienelactone hydrolase</fullName>
    </submittedName>
</protein>
<dbReference type="RefSeq" id="WP_133039268.1">
    <property type="nucleotide sequence ID" value="NZ_SLWF01000016.1"/>
</dbReference>
<keyword evidence="2" id="KW-0442">Lipid degradation</keyword>
<dbReference type="PANTHER" id="PTHR10272:SF0">
    <property type="entry name" value="PLATELET-ACTIVATING FACTOR ACETYLHYDROLASE"/>
    <property type="match status" value="1"/>
</dbReference>
<evidence type="ECO:0000313" key="6">
    <source>
        <dbReference type="EMBL" id="TCN83056.1"/>
    </source>
</evidence>
<dbReference type="GO" id="GO:0003847">
    <property type="term" value="F:1-alkyl-2-acetylglycerophosphocholine esterase activity"/>
    <property type="evidence" value="ECO:0007669"/>
    <property type="project" value="TreeGrafter"/>
</dbReference>
<feature type="signal peptide" evidence="4">
    <location>
        <begin position="1"/>
        <end position="21"/>
    </location>
</feature>
<dbReference type="AlphaFoldDB" id="A0A4R2FJZ7"/>
<proteinExistence type="predicted"/>
<organism evidence="6 7">
    <name type="scientific">Shewanella fodinae</name>
    <dbReference type="NCBI Taxonomy" id="552357"/>
    <lineage>
        <taxon>Bacteria</taxon>
        <taxon>Pseudomonadati</taxon>
        <taxon>Pseudomonadota</taxon>
        <taxon>Gammaproteobacteria</taxon>
        <taxon>Alteromonadales</taxon>
        <taxon>Shewanellaceae</taxon>
        <taxon>Shewanella</taxon>
    </lineage>
</organism>
<keyword evidence="4" id="KW-0732">Signal</keyword>
<accession>A0A4R2FJZ7</accession>
<reference evidence="6 7" key="1">
    <citation type="submission" date="2019-03" db="EMBL/GenBank/DDBJ databases">
        <title>Freshwater and sediment microbial communities from various areas in North America, analyzing microbe dynamics in response to fracking.</title>
        <authorList>
            <person name="Lamendella R."/>
        </authorList>
    </citation>
    <scope>NUCLEOTIDE SEQUENCE [LARGE SCALE GENOMIC DNA]</scope>
    <source>
        <strain evidence="6 7">74A</strain>
    </source>
</reference>
<dbReference type="Proteomes" id="UP000294832">
    <property type="component" value="Unassembled WGS sequence"/>
</dbReference>
<dbReference type="InterPro" id="IPR029058">
    <property type="entry name" value="AB_hydrolase_fold"/>
</dbReference>
<dbReference type="SUPFAM" id="SSF53474">
    <property type="entry name" value="alpha/beta-Hydrolases"/>
    <property type="match status" value="1"/>
</dbReference>
<dbReference type="PIRSF" id="PIRSF031982">
    <property type="entry name" value="UCP031982_abhydr"/>
    <property type="match status" value="1"/>
</dbReference>
<dbReference type="PANTHER" id="PTHR10272">
    <property type="entry name" value="PLATELET-ACTIVATING FACTOR ACETYLHYDROLASE"/>
    <property type="match status" value="1"/>
</dbReference>
<dbReference type="EMBL" id="SLWF01000016">
    <property type="protein sequence ID" value="TCN83056.1"/>
    <property type="molecule type" value="Genomic_DNA"/>
</dbReference>
<dbReference type="InterPro" id="IPR007751">
    <property type="entry name" value="DUF676_lipase-like"/>
</dbReference>
<comment type="caution">
    <text evidence="6">The sequence shown here is derived from an EMBL/GenBank/DDBJ whole genome shotgun (WGS) entry which is preliminary data.</text>
</comment>
<evidence type="ECO:0000259" key="5">
    <source>
        <dbReference type="Pfam" id="PF05057"/>
    </source>
</evidence>
<feature type="chain" id="PRO_5020211157" evidence="4">
    <location>
        <begin position="22"/>
        <end position="369"/>
    </location>
</feature>
<dbReference type="Gene3D" id="3.40.50.1820">
    <property type="entry name" value="alpha/beta hydrolase"/>
    <property type="match status" value="1"/>
</dbReference>
<evidence type="ECO:0000313" key="7">
    <source>
        <dbReference type="Proteomes" id="UP000294832"/>
    </source>
</evidence>
<dbReference type="Pfam" id="PF05057">
    <property type="entry name" value="DUF676"/>
    <property type="match status" value="1"/>
</dbReference>